<evidence type="ECO:0000313" key="4">
    <source>
        <dbReference type="EMBL" id="MET3575725.1"/>
    </source>
</evidence>
<dbReference type="InterPro" id="IPR016181">
    <property type="entry name" value="Acyl_CoA_acyltransferase"/>
</dbReference>
<protein>
    <submittedName>
        <fullName evidence="4">Ribosomal protein S18 acetylase RimI-like enzyme</fullName>
    </submittedName>
</protein>
<dbReference type="PROSITE" id="PS51186">
    <property type="entry name" value="GNAT"/>
    <property type="match status" value="2"/>
</dbReference>
<evidence type="ECO:0000256" key="2">
    <source>
        <dbReference type="ARBA" id="ARBA00023315"/>
    </source>
</evidence>
<accession>A0ABV2GBQ7</accession>
<comment type="caution">
    <text evidence="4">The sequence shown here is derived from an EMBL/GenBank/DDBJ whole genome shotgun (WGS) entry which is preliminary data.</text>
</comment>
<keyword evidence="5" id="KW-1185">Reference proteome</keyword>
<organism evidence="4 5">
    <name type="scientific">Bhargavaea ullalensis</name>
    <dbReference type="NCBI Taxonomy" id="1265685"/>
    <lineage>
        <taxon>Bacteria</taxon>
        <taxon>Bacillati</taxon>
        <taxon>Bacillota</taxon>
        <taxon>Bacilli</taxon>
        <taxon>Bacillales</taxon>
        <taxon>Caryophanaceae</taxon>
        <taxon>Bhargavaea</taxon>
    </lineage>
</organism>
<name>A0ABV2GBQ7_9BACL</name>
<dbReference type="Gene3D" id="3.40.630.30">
    <property type="match status" value="2"/>
</dbReference>
<feature type="domain" description="N-acetyltransferase" evidence="3">
    <location>
        <begin position="156"/>
        <end position="292"/>
    </location>
</feature>
<dbReference type="Proteomes" id="UP001549099">
    <property type="component" value="Unassembled WGS sequence"/>
</dbReference>
<keyword evidence="2" id="KW-0012">Acyltransferase</keyword>
<dbReference type="InterPro" id="IPR050832">
    <property type="entry name" value="Bact_Acetyltransf"/>
</dbReference>
<evidence type="ECO:0000259" key="3">
    <source>
        <dbReference type="PROSITE" id="PS51186"/>
    </source>
</evidence>
<evidence type="ECO:0000313" key="5">
    <source>
        <dbReference type="Proteomes" id="UP001549099"/>
    </source>
</evidence>
<keyword evidence="1" id="KW-0808">Transferase</keyword>
<dbReference type="EMBL" id="JBEPLW010000011">
    <property type="protein sequence ID" value="MET3575725.1"/>
    <property type="molecule type" value="Genomic_DNA"/>
</dbReference>
<dbReference type="InterPro" id="IPR000182">
    <property type="entry name" value="GNAT_dom"/>
</dbReference>
<feature type="domain" description="N-acetyltransferase" evidence="3">
    <location>
        <begin position="12"/>
        <end position="162"/>
    </location>
</feature>
<dbReference type="PANTHER" id="PTHR43877">
    <property type="entry name" value="AMINOALKYLPHOSPHONATE N-ACETYLTRANSFERASE-RELATED-RELATED"/>
    <property type="match status" value="1"/>
</dbReference>
<sequence length="292" mass="32554">MASFLVRSGGDPKAAAAFLERLNRLPSSHIGYCGEDYGEILHTIEADFSDLGFEKSFWVAEEEKVIIGALGLDISVEDREAGVWGPFVDPDYPFREVAERLWKKAVGSVVGKVSRFGFFTNEENFEAAAFADRLGAVRAGRHIVLQAERKEGRADRSAVPFEPCHEKAFRELHEASFPGTYLSSDEILDRLNGHYRLLVIPDESDGLKGYIYVEADPLHGEGAIEFLAVSTRHRRQGIATRLLRTGLAELFGHEKILSIRLTVEEGNEAALALYKAAGFRSVHRLTAWTMER</sequence>
<evidence type="ECO:0000256" key="1">
    <source>
        <dbReference type="ARBA" id="ARBA00022679"/>
    </source>
</evidence>
<dbReference type="PANTHER" id="PTHR43877:SF2">
    <property type="entry name" value="AMINOALKYLPHOSPHONATE N-ACETYLTRANSFERASE-RELATED"/>
    <property type="match status" value="1"/>
</dbReference>
<dbReference type="RefSeq" id="WP_354197135.1">
    <property type="nucleotide sequence ID" value="NZ_JBEPLW010000011.1"/>
</dbReference>
<dbReference type="Pfam" id="PF00583">
    <property type="entry name" value="Acetyltransf_1"/>
    <property type="match status" value="2"/>
</dbReference>
<dbReference type="SUPFAM" id="SSF55729">
    <property type="entry name" value="Acyl-CoA N-acyltransferases (Nat)"/>
    <property type="match status" value="1"/>
</dbReference>
<reference evidence="4 5" key="1">
    <citation type="submission" date="2024-06" db="EMBL/GenBank/DDBJ databases">
        <title>Genomic Encyclopedia of Type Strains, Phase IV (KMG-IV): sequencing the most valuable type-strain genomes for metagenomic binning, comparative biology and taxonomic classification.</title>
        <authorList>
            <person name="Goeker M."/>
        </authorList>
    </citation>
    <scope>NUCLEOTIDE SEQUENCE [LARGE SCALE GENOMIC DNA]</scope>
    <source>
        <strain evidence="4 5">DSM 26128</strain>
    </source>
</reference>
<proteinExistence type="predicted"/>
<dbReference type="CDD" id="cd04301">
    <property type="entry name" value="NAT_SF"/>
    <property type="match status" value="1"/>
</dbReference>
<gene>
    <name evidence="4" type="ORF">ABID49_001631</name>
</gene>